<dbReference type="PANTHER" id="PTHR31635:SF196">
    <property type="entry name" value="REVERSE TRANSCRIPTASE DOMAIN-CONTAINING PROTEIN-RELATED"/>
    <property type="match status" value="1"/>
</dbReference>
<accession>A0AAV7NHY4</accession>
<proteinExistence type="predicted"/>
<keyword evidence="2" id="KW-1185">Reference proteome</keyword>
<reference evidence="1" key="1">
    <citation type="journal article" date="2022" name="bioRxiv">
        <title>Sequencing and chromosome-scale assembly of the giantPleurodeles waltlgenome.</title>
        <authorList>
            <person name="Brown T."/>
            <person name="Elewa A."/>
            <person name="Iarovenko S."/>
            <person name="Subramanian E."/>
            <person name="Araus A.J."/>
            <person name="Petzold A."/>
            <person name="Susuki M."/>
            <person name="Suzuki K.-i.T."/>
            <person name="Hayashi T."/>
            <person name="Toyoda A."/>
            <person name="Oliveira C."/>
            <person name="Osipova E."/>
            <person name="Leigh N.D."/>
            <person name="Simon A."/>
            <person name="Yun M.H."/>
        </authorList>
    </citation>
    <scope>NUCLEOTIDE SEQUENCE</scope>
    <source>
        <strain evidence="1">20211129_DDA</strain>
        <tissue evidence="1">Liver</tissue>
    </source>
</reference>
<evidence type="ECO:0000313" key="2">
    <source>
        <dbReference type="Proteomes" id="UP001066276"/>
    </source>
</evidence>
<dbReference type="EMBL" id="JANPWB010000012">
    <property type="protein sequence ID" value="KAJ1115121.1"/>
    <property type="molecule type" value="Genomic_DNA"/>
</dbReference>
<name>A0AAV7NHY4_PLEWA</name>
<dbReference type="PANTHER" id="PTHR31635">
    <property type="entry name" value="REVERSE TRANSCRIPTASE DOMAIN-CONTAINING PROTEIN-RELATED"/>
    <property type="match status" value="1"/>
</dbReference>
<comment type="caution">
    <text evidence="1">The sequence shown here is derived from an EMBL/GenBank/DDBJ whole genome shotgun (WGS) entry which is preliminary data.</text>
</comment>
<organism evidence="1 2">
    <name type="scientific">Pleurodeles waltl</name>
    <name type="common">Iberian ribbed newt</name>
    <dbReference type="NCBI Taxonomy" id="8319"/>
    <lineage>
        <taxon>Eukaryota</taxon>
        <taxon>Metazoa</taxon>
        <taxon>Chordata</taxon>
        <taxon>Craniata</taxon>
        <taxon>Vertebrata</taxon>
        <taxon>Euteleostomi</taxon>
        <taxon>Amphibia</taxon>
        <taxon>Batrachia</taxon>
        <taxon>Caudata</taxon>
        <taxon>Salamandroidea</taxon>
        <taxon>Salamandridae</taxon>
        <taxon>Pleurodelinae</taxon>
        <taxon>Pleurodeles</taxon>
    </lineage>
</organism>
<gene>
    <name evidence="1" type="ORF">NDU88_003347</name>
</gene>
<dbReference type="Proteomes" id="UP001066276">
    <property type="component" value="Chromosome 8"/>
</dbReference>
<sequence length="140" mass="15853">MAEYRDLAQEKAKQQMMASLHPLYETGDKAGKVLAWLGRREQESQWVHSLVDPVGNRCKTDAQIVHIFARYYKQLYAARSLCDSSMITTYLASNHNPTLGVEEWETLEEEMMLPEVLAAIAILNPGKTPGPNCIPDELFK</sequence>
<evidence type="ECO:0000313" key="1">
    <source>
        <dbReference type="EMBL" id="KAJ1115121.1"/>
    </source>
</evidence>
<dbReference type="AlphaFoldDB" id="A0AAV7NHY4"/>
<protein>
    <submittedName>
        <fullName evidence="1">Uncharacterized protein</fullName>
    </submittedName>
</protein>